<dbReference type="InterPro" id="IPR012902">
    <property type="entry name" value="N_methyl_site"/>
</dbReference>
<feature type="transmembrane region" description="Helical" evidence="1">
    <location>
        <begin position="20"/>
        <end position="41"/>
    </location>
</feature>
<comment type="caution">
    <text evidence="2">The sequence shown here is derived from an EMBL/GenBank/DDBJ whole genome shotgun (WGS) entry which is preliminary data.</text>
</comment>
<name>A0A1G1WP95_9BACT</name>
<dbReference type="EMBL" id="MHCZ01000027">
    <property type="protein sequence ID" value="OGY29572.1"/>
    <property type="molecule type" value="Genomic_DNA"/>
</dbReference>
<protein>
    <recommendedName>
        <fullName evidence="4">Type II secretion system protein GspG C-terminal domain-containing protein</fullName>
    </recommendedName>
</protein>
<evidence type="ECO:0000313" key="2">
    <source>
        <dbReference type="EMBL" id="OGY29572.1"/>
    </source>
</evidence>
<organism evidence="2 3">
    <name type="scientific">Candidatus Woykebacteria bacterium RIFCSPHIGHO2_12_FULL_45_10</name>
    <dbReference type="NCBI Taxonomy" id="1802603"/>
    <lineage>
        <taxon>Bacteria</taxon>
        <taxon>Candidatus Woykeibacteriota</taxon>
    </lineage>
</organism>
<dbReference type="STRING" id="1802603.A3F35_02740"/>
<dbReference type="PANTHER" id="PTHR30093">
    <property type="entry name" value="GENERAL SECRETION PATHWAY PROTEIN G"/>
    <property type="match status" value="1"/>
</dbReference>
<evidence type="ECO:0000256" key="1">
    <source>
        <dbReference type="SAM" id="Phobius"/>
    </source>
</evidence>
<dbReference type="Pfam" id="PF07963">
    <property type="entry name" value="N_methyl"/>
    <property type="match status" value="1"/>
</dbReference>
<gene>
    <name evidence="2" type="ORF">A3F35_02740</name>
</gene>
<dbReference type="Gene3D" id="3.30.700.10">
    <property type="entry name" value="Glycoprotein, Type 4 Pilin"/>
    <property type="match status" value="1"/>
</dbReference>
<keyword evidence="1" id="KW-0472">Membrane</keyword>
<dbReference type="NCBIfam" id="TIGR02532">
    <property type="entry name" value="IV_pilin_GFxxxE"/>
    <property type="match status" value="1"/>
</dbReference>
<accession>A0A1G1WP95</accession>
<dbReference type="PROSITE" id="PS00409">
    <property type="entry name" value="PROKAR_NTER_METHYL"/>
    <property type="match status" value="1"/>
</dbReference>
<dbReference type="InterPro" id="IPR045584">
    <property type="entry name" value="Pilin-like"/>
</dbReference>
<sequence>MIDKLRSHREGLRTQKGFTLIELLVVIAIIGILVVIVLVAINPAARIAEAQQKDGQTRIRQIAGGLEACLTSRLGAGRSTIQAAGDCTGAGYLVTNGYLKVLPTNVTICQGPAATTDDDKVALYTSVTFGGRAFAYKSEQPTTPGTNVAGSTFDFGTTVPASCAAALAG</sequence>
<dbReference type="SUPFAM" id="SSF54523">
    <property type="entry name" value="Pili subunits"/>
    <property type="match status" value="1"/>
</dbReference>
<evidence type="ECO:0008006" key="4">
    <source>
        <dbReference type="Google" id="ProtNLM"/>
    </source>
</evidence>
<proteinExistence type="predicted"/>
<keyword evidence="1" id="KW-0812">Transmembrane</keyword>
<dbReference type="Proteomes" id="UP000178068">
    <property type="component" value="Unassembled WGS sequence"/>
</dbReference>
<reference evidence="2 3" key="1">
    <citation type="journal article" date="2016" name="Nat. Commun.">
        <title>Thousands of microbial genomes shed light on interconnected biogeochemical processes in an aquifer system.</title>
        <authorList>
            <person name="Anantharaman K."/>
            <person name="Brown C.T."/>
            <person name="Hug L.A."/>
            <person name="Sharon I."/>
            <person name="Castelle C.J."/>
            <person name="Probst A.J."/>
            <person name="Thomas B.C."/>
            <person name="Singh A."/>
            <person name="Wilkins M.J."/>
            <person name="Karaoz U."/>
            <person name="Brodie E.L."/>
            <person name="Williams K.H."/>
            <person name="Hubbard S.S."/>
            <person name="Banfield J.F."/>
        </authorList>
    </citation>
    <scope>NUCLEOTIDE SEQUENCE [LARGE SCALE GENOMIC DNA]</scope>
</reference>
<keyword evidence="1" id="KW-1133">Transmembrane helix</keyword>
<dbReference type="AlphaFoldDB" id="A0A1G1WP95"/>
<evidence type="ECO:0000313" key="3">
    <source>
        <dbReference type="Proteomes" id="UP000178068"/>
    </source>
</evidence>